<dbReference type="CDD" id="cd09898">
    <property type="entry name" value="H3TH_53EXO"/>
    <property type="match status" value="1"/>
</dbReference>
<dbReference type="Gene3D" id="3.40.50.1010">
    <property type="entry name" value="5'-nuclease"/>
    <property type="match status" value="1"/>
</dbReference>
<keyword evidence="8 11" id="KW-0234">DNA repair</keyword>
<keyword evidence="5 11" id="KW-0227">DNA damage</keyword>
<sequence>MAKRFVIIDGKSVFYRGYYAMPNLSTADGTPTGGVYGFAALSLELIRQIQPDYVCVAWDKPKTNIRKRLEIYPEYKAGRKPAPPDFYAQIPILHELLDAFGWPLYEFDDYEADDIMATLDRQAEARGNIETYLITSDLDALQILDSNTFLYALKKGVSNIDKFDVAEFEARYKIRIDQFLDLKSLKGDSSDNIPGVAGVGEKTATQLLQQFDTLDGIYEHLDDVKESVRKKLIAGKDSAYMSKRLAALMFDAPVALDLPAMDIARLDTAKLKAMLVKLEFRSLLRKLPDAMKDDTPAAVLDTNDVEEIEPGTAQAVLMMAPELVVWADGDDVWLSHERAKAARLPRADAAKILTHVPIVGHDVKKFLKQLLADGITTLPEVQHDTAQGSFLLNPLRKSRRLEDLVGLESIDSPKNAVRAIWALYDEQRQAFEALPDLSRVAHEMDFPLIAILARMEHQGIRLDAGVLDAMNTKLTREIVDIQAQVYDMVGYEFNVSSPMQLSEALFTKLQLPTAGIKKGHTGYSTGQKELDKLRGQHPIVELIERYRELTKLQNTYVATLPHQADERGYVHTTFNQDVVATGRLSSTDPNLQNIPIRTALGRHIRDAFVPADGNMFVNADYSQFELRLAAVMAGEQGMIDDFNSDTDIHAKTAAEVYGVPLADVTPAQRRRAKVVNFGVLYGMSQHGLAAAAHMNYAEAQHFIDEYYRMHPSLKAYMANTIRKAHDDGFVETLFGRRRWTPDVKSSNFAVRNAAERAAANMPIQGTEADLMKLAMIKVQQLLDRDYPEARQILQIHDSILVECPRAEAKAIAALLVDAMEQVYPKLGVRLRVDVKIGEHWGDV</sequence>
<keyword evidence="11" id="KW-0540">Nuclease</keyword>
<evidence type="ECO:0000256" key="3">
    <source>
        <dbReference type="ARBA" id="ARBA00022695"/>
    </source>
</evidence>
<dbReference type="SUPFAM" id="SSF56672">
    <property type="entry name" value="DNA/RNA polymerases"/>
    <property type="match status" value="1"/>
</dbReference>
<dbReference type="InterPro" id="IPR008918">
    <property type="entry name" value="HhH2"/>
</dbReference>
<dbReference type="Pfam" id="PF02739">
    <property type="entry name" value="5_3_exonuc_N"/>
    <property type="match status" value="1"/>
</dbReference>
<comment type="similarity">
    <text evidence="1 11">Belongs to the DNA polymerase type-A family.</text>
</comment>
<evidence type="ECO:0000313" key="15">
    <source>
        <dbReference type="Proteomes" id="UP001177295"/>
    </source>
</evidence>
<gene>
    <name evidence="11 14" type="primary">polA</name>
    <name evidence="14" type="ORF">SEML1_0066</name>
</gene>
<dbReference type="PROSITE" id="PS00447">
    <property type="entry name" value="DNA_POLYMERASE_A"/>
    <property type="match status" value="1"/>
</dbReference>
<dbReference type="InterPro" id="IPR020045">
    <property type="entry name" value="DNA_polI_H3TH"/>
</dbReference>
<keyword evidence="4 11" id="KW-0235">DNA replication</keyword>
<comment type="catalytic activity">
    <reaction evidence="9 11">
        <text>DNA(n) + a 2'-deoxyribonucleoside 5'-triphosphate = DNA(n+1) + diphosphate</text>
        <dbReference type="Rhea" id="RHEA:22508"/>
        <dbReference type="Rhea" id="RHEA-COMP:17339"/>
        <dbReference type="Rhea" id="RHEA-COMP:17340"/>
        <dbReference type="ChEBI" id="CHEBI:33019"/>
        <dbReference type="ChEBI" id="CHEBI:61560"/>
        <dbReference type="ChEBI" id="CHEBI:173112"/>
        <dbReference type="EC" id="2.7.7.7"/>
    </reaction>
</comment>
<dbReference type="InterPro" id="IPR036397">
    <property type="entry name" value="RNaseH_sf"/>
</dbReference>
<dbReference type="SUPFAM" id="SSF47807">
    <property type="entry name" value="5' to 3' exonuclease, C-terminal subdomain"/>
    <property type="match status" value="1"/>
</dbReference>
<keyword evidence="15" id="KW-1185">Reference proteome</keyword>
<feature type="domain" description="DNA-directed DNA polymerase family A palm" evidence="13">
    <location>
        <begin position="601"/>
        <end position="807"/>
    </location>
</feature>
<dbReference type="EMBL" id="CP124550">
    <property type="protein sequence ID" value="WIO45708.1"/>
    <property type="molecule type" value="Genomic_DNA"/>
</dbReference>
<dbReference type="EC" id="2.7.7.7" evidence="10 11"/>
<keyword evidence="7 11" id="KW-0238">DNA-binding</keyword>
<dbReference type="InterPro" id="IPR002298">
    <property type="entry name" value="DNA_polymerase_A"/>
</dbReference>
<dbReference type="Gene3D" id="3.30.70.370">
    <property type="match status" value="1"/>
</dbReference>
<evidence type="ECO:0000256" key="8">
    <source>
        <dbReference type="ARBA" id="ARBA00023204"/>
    </source>
</evidence>
<reference evidence="14 15" key="1">
    <citation type="journal article" date="2023" name="Cell">
        <title>Genetic manipulation of Patescibacteria provides mechanistic insights into microbial dark matter and the epibiotic lifestyle.</title>
        <authorList>
            <person name="Wang Y."/>
            <person name="Gallagher L.A."/>
            <person name="Andrade P.A."/>
            <person name="Liu A."/>
            <person name="Humphreys I.R."/>
            <person name="Turkarslan S."/>
            <person name="Cutler K.J."/>
            <person name="Arrieta-Ortiz M.L."/>
            <person name="Li Y."/>
            <person name="Radey M.C."/>
            <person name="McLean J.S."/>
            <person name="Cong Q."/>
            <person name="Baker D."/>
            <person name="Baliga N.S."/>
            <person name="Peterson S.B."/>
            <person name="Mougous J.D."/>
        </authorList>
    </citation>
    <scope>NUCLEOTIDE SEQUENCE [LARGE SCALE GENOMIC DNA]</scope>
    <source>
        <strain evidence="14 15">ML1</strain>
    </source>
</reference>
<dbReference type="Pfam" id="PF01367">
    <property type="entry name" value="5_3_exonuc"/>
    <property type="match status" value="1"/>
</dbReference>
<dbReference type="NCBIfam" id="TIGR00593">
    <property type="entry name" value="pola"/>
    <property type="match status" value="1"/>
</dbReference>
<dbReference type="Pfam" id="PF00476">
    <property type="entry name" value="DNA_pol_A"/>
    <property type="match status" value="1"/>
</dbReference>
<evidence type="ECO:0000259" key="12">
    <source>
        <dbReference type="SMART" id="SM00475"/>
    </source>
</evidence>
<dbReference type="SMART" id="SM00475">
    <property type="entry name" value="53EXOc"/>
    <property type="match status" value="1"/>
</dbReference>
<dbReference type="SMART" id="SM00279">
    <property type="entry name" value="HhH2"/>
    <property type="match status" value="1"/>
</dbReference>
<evidence type="ECO:0000256" key="6">
    <source>
        <dbReference type="ARBA" id="ARBA00022932"/>
    </source>
</evidence>
<dbReference type="Proteomes" id="UP001177295">
    <property type="component" value="Chromosome"/>
</dbReference>
<keyword evidence="11" id="KW-0269">Exonuclease</keyword>
<dbReference type="CDD" id="cd09859">
    <property type="entry name" value="PIN_53EXO"/>
    <property type="match status" value="1"/>
</dbReference>
<dbReference type="SUPFAM" id="SSF88723">
    <property type="entry name" value="PIN domain-like"/>
    <property type="match status" value="1"/>
</dbReference>
<comment type="function">
    <text evidence="11">In addition to polymerase activity, this DNA polymerase exhibits 5'-3' exonuclease activity.</text>
</comment>
<keyword evidence="2 11" id="KW-0808">Transferase</keyword>
<evidence type="ECO:0000256" key="1">
    <source>
        <dbReference type="ARBA" id="ARBA00007705"/>
    </source>
</evidence>
<feature type="domain" description="5'-3' exonuclease" evidence="12">
    <location>
        <begin position="3"/>
        <end position="264"/>
    </location>
</feature>
<dbReference type="PANTHER" id="PTHR10133:SF27">
    <property type="entry name" value="DNA POLYMERASE NU"/>
    <property type="match status" value="1"/>
</dbReference>
<keyword evidence="3 11" id="KW-0548">Nucleotidyltransferase</keyword>
<evidence type="ECO:0000256" key="2">
    <source>
        <dbReference type="ARBA" id="ARBA00022679"/>
    </source>
</evidence>
<evidence type="ECO:0000259" key="13">
    <source>
        <dbReference type="SMART" id="SM00482"/>
    </source>
</evidence>
<accession>A0ABY8WWT6</accession>
<dbReference type="Gene3D" id="1.10.150.20">
    <property type="entry name" value="5' to 3' exonuclease, C-terminal subdomain"/>
    <property type="match status" value="2"/>
</dbReference>
<dbReference type="InterPro" id="IPR043502">
    <property type="entry name" value="DNA/RNA_pol_sf"/>
</dbReference>
<keyword evidence="11" id="KW-0378">Hydrolase</keyword>
<dbReference type="PANTHER" id="PTHR10133">
    <property type="entry name" value="DNA POLYMERASE I"/>
    <property type="match status" value="1"/>
</dbReference>
<evidence type="ECO:0000256" key="7">
    <source>
        <dbReference type="ARBA" id="ARBA00023125"/>
    </source>
</evidence>
<dbReference type="InterPro" id="IPR001098">
    <property type="entry name" value="DNA-dir_DNA_pol_A_palm_dom"/>
</dbReference>
<protein>
    <recommendedName>
        <fullName evidence="10 11">DNA polymerase I</fullName>
        <ecNumber evidence="10 11">2.7.7.7</ecNumber>
    </recommendedName>
</protein>
<dbReference type="Gene3D" id="3.30.420.10">
    <property type="entry name" value="Ribonuclease H-like superfamily/Ribonuclease H"/>
    <property type="match status" value="1"/>
</dbReference>
<dbReference type="InterPro" id="IPR029060">
    <property type="entry name" value="PIN-like_dom_sf"/>
</dbReference>
<evidence type="ECO:0000256" key="11">
    <source>
        <dbReference type="RuleBase" id="RU004460"/>
    </source>
</evidence>
<evidence type="ECO:0000256" key="10">
    <source>
        <dbReference type="NCBIfam" id="TIGR00593"/>
    </source>
</evidence>
<dbReference type="Gene3D" id="1.20.1060.10">
    <property type="entry name" value="Taq DNA Polymerase, Chain T, domain 4"/>
    <property type="match status" value="1"/>
</dbReference>
<dbReference type="InterPro" id="IPR019760">
    <property type="entry name" value="DNA-dir_DNA_pol_A_CS"/>
</dbReference>
<evidence type="ECO:0000256" key="4">
    <source>
        <dbReference type="ARBA" id="ARBA00022705"/>
    </source>
</evidence>
<proteinExistence type="inferred from homology"/>
<keyword evidence="6 11" id="KW-0239">DNA-directed DNA polymerase</keyword>
<dbReference type="CDD" id="cd08637">
    <property type="entry name" value="DNA_pol_A_pol_I_C"/>
    <property type="match status" value="1"/>
</dbReference>
<evidence type="ECO:0000256" key="5">
    <source>
        <dbReference type="ARBA" id="ARBA00022763"/>
    </source>
</evidence>
<organism evidence="14 15">
    <name type="scientific">Candidatus Southlakia epibionticum</name>
    <dbReference type="NCBI Taxonomy" id="3043284"/>
    <lineage>
        <taxon>Bacteria</taxon>
        <taxon>Candidatus Saccharimonadota</taxon>
        <taxon>Candidatus Saccharimonadia</taxon>
        <taxon>Candidatus Saccharimonadales</taxon>
        <taxon>Candidatus Saccharimonadaceae</taxon>
        <taxon>Candidatus Southlakia</taxon>
    </lineage>
</organism>
<dbReference type="InterPro" id="IPR018320">
    <property type="entry name" value="DNA_polymerase_1"/>
</dbReference>
<dbReference type="RefSeq" id="WP_376754081.1">
    <property type="nucleotide sequence ID" value="NZ_CP124550.1"/>
</dbReference>
<name>A0ABY8WWT6_9BACT</name>
<dbReference type="InterPro" id="IPR036279">
    <property type="entry name" value="5-3_exonuclease_C_sf"/>
</dbReference>
<dbReference type="InterPro" id="IPR020046">
    <property type="entry name" value="5-3_exonucl_a-hlix_arch_N"/>
</dbReference>
<evidence type="ECO:0000256" key="9">
    <source>
        <dbReference type="ARBA" id="ARBA00049244"/>
    </source>
</evidence>
<dbReference type="PRINTS" id="PR00868">
    <property type="entry name" value="DNAPOLI"/>
</dbReference>
<evidence type="ECO:0000313" key="14">
    <source>
        <dbReference type="EMBL" id="WIO45708.1"/>
    </source>
</evidence>
<dbReference type="InterPro" id="IPR002421">
    <property type="entry name" value="5-3_exonuclease"/>
</dbReference>
<dbReference type="SMART" id="SM00482">
    <property type="entry name" value="POLAc"/>
    <property type="match status" value="1"/>
</dbReference>